<keyword evidence="6 8" id="KW-0456">Lyase</keyword>
<dbReference type="PANTHER" id="PTHR12589">
    <property type="entry name" value="PYRUVOYL TETRAHYDROBIOPTERIN SYNTHASE"/>
    <property type="match status" value="1"/>
</dbReference>
<evidence type="ECO:0000256" key="9">
    <source>
        <dbReference type="PIRSR" id="PIRSR006113-1"/>
    </source>
</evidence>
<evidence type="ECO:0000256" key="3">
    <source>
        <dbReference type="ARBA" id="ARBA00018141"/>
    </source>
</evidence>
<evidence type="ECO:0000256" key="4">
    <source>
        <dbReference type="ARBA" id="ARBA00022723"/>
    </source>
</evidence>
<evidence type="ECO:0000256" key="10">
    <source>
        <dbReference type="PIRSR" id="PIRSR006113-2"/>
    </source>
</evidence>
<keyword evidence="5 8" id="KW-0862">Zinc</keyword>
<evidence type="ECO:0000256" key="5">
    <source>
        <dbReference type="ARBA" id="ARBA00022833"/>
    </source>
</evidence>
<comment type="pathway">
    <text evidence="1 8">Purine metabolism; 7-cyano-7-deazaguanine biosynthesis.</text>
</comment>
<dbReference type="Proteomes" id="UP000256373">
    <property type="component" value="Unassembled WGS sequence"/>
</dbReference>
<comment type="catalytic activity">
    <reaction evidence="7 8">
        <text>7,8-dihydroneopterin 3'-triphosphate + H2O = 6-carboxy-5,6,7,8-tetrahydropterin + triphosphate + acetaldehyde + 2 H(+)</text>
        <dbReference type="Rhea" id="RHEA:27966"/>
        <dbReference type="ChEBI" id="CHEBI:15343"/>
        <dbReference type="ChEBI" id="CHEBI:15377"/>
        <dbReference type="ChEBI" id="CHEBI:15378"/>
        <dbReference type="ChEBI" id="CHEBI:18036"/>
        <dbReference type="ChEBI" id="CHEBI:58462"/>
        <dbReference type="ChEBI" id="CHEBI:61032"/>
        <dbReference type="EC" id="4.1.2.50"/>
    </reaction>
</comment>
<evidence type="ECO:0000256" key="6">
    <source>
        <dbReference type="ARBA" id="ARBA00023239"/>
    </source>
</evidence>
<protein>
    <recommendedName>
        <fullName evidence="3 8">6-carboxy-5,6,7,8-tetrahydropterin synthase</fullName>
        <ecNumber evidence="8">4.-.-.-</ecNumber>
    </recommendedName>
</protein>
<feature type="binding site" evidence="10">
    <location>
        <position position="42"/>
    </location>
    <ligand>
        <name>Zn(2+)</name>
        <dbReference type="ChEBI" id="CHEBI:29105"/>
    </ligand>
</feature>
<keyword evidence="4 8" id="KW-0479">Metal-binding</keyword>
<keyword evidence="8" id="KW-0671">Queuosine biosynthesis</keyword>
<sequence length="139" mass="16406">MLIHVTRRETFNAAHRMYREEWSAEKNEEVFGRCANPNWHGHNFTLFVTVKGEIDDKKGYLIDLKELKKMIKEYVIEKVDHRNLNLDVDFMKGKMATTEMLCAQIFHQLKKPVEACEGVFMHSVRLHETENNSAEYFGQ</sequence>
<dbReference type="GO" id="GO:0046872">
    <property type="term" value="F:metal ion binding"/>
    <property type="evidence" value="ECO:0007669"/>
    <property type="project" value="UniProtKB-KW"/>
</dbReference>
<dbReference type="Gene3D" id="3.30.479.10">
    <property type="entry name" value="6-pyruvoyl tetrahydropterin synthase/QueD"/>
    <property type="match status" value="1"/>
</dbReference>
<dbReference type="InterPro" id="IPR007115">
    <property type="entry name" value="6-PTP_synth/QueD"/>
</dbReference>
<evidence type="ECO:0000313" key="12">
    <source>
        <dbReference type="Proteomes" id="UP000256373"/>
    </source>
</evidence>
<feature type="active site" description="Charge relay system" evidence="9">
    <location>
        <position position="81"/>
    </location>
</feature>
<dbReference type="InterPro" id="IPR038418">
    <property type="entry name" value="6-PTP_synth/QueD_sf"/>
</dbReference>
<dbReference type="GO" id="GO:0070497">
    <property type="term" value="F:6-carboxytetrahydropterin synthase activity"/>
    <property type="evidence" value="ECO:0007669"/>
    <property type="project" value="UniProtKB-EC"/>
</dbReference>
<comment type="cofactor">
    <cofactor evidence="8 10">
        <name>Zn(2+)</name>
        <dbReference type="ChEBI" id="CHEBI:29105"/>
    </cofactor>
    <text evidence="8 10">Binds 1 zinc ion per subunit.</text>
</comment>
<evidence type="ECO:0000256" key="2">
    <source>
        <dbReference type="ARBA" id="ARBA00008900"/>
    </source>
</evidence>
<evidence type="ECO:0000313" key="11">
    <source>
        <dbReference type="EMBL" id="REA63205.1"/>
    </source>
</evidence>
<proteinExistence type="inferred from homology"/>
<dbReference type="FunFam" id="3.30.479.10:FF:000003">
    <property type="entry name" value="6-pyruvoyl tetrahydrobiopterin synthase"/>
    <property type="match status" value="1"/>
</dbReference>
<comment type="similarity">
    <text evidence="2 8">Belongs to the PTPS family. QueD subfamily.</text>
</comment>
<dbReference type="UniPathway" id="UPA00391"/>
<feature type="binding site" evidence="10">
    <location>
        <position position="15"/>
    </location>
    <ligand>
        <name>Zn(2+)</name>
        <dbReference type="ChEBI" id="CHEBI:29105"/>
    </ligand>
</feature>
<name>A0A3D8YFD7_9BACT</name>
<dbReference type="OrthoDB" id="9804698at2"/>
<evidence type="ECO:0000256" key="7">
    <source>
        <dbReference type="ARBA" id="ARBA00048807"/>
    </source>
</evidence>
<dbReference type="GO" id="GO:0008616">
    <property type="term" value="P:tRNA queuosine(34) biosynthetic process"/>
    <property type="evidence" value="ECO:0007669"/>
    <property type="project" value="UniProtKB-KW"/>
</dbReference>
<gene>
    <name evidence="11" type="ORF">DSL64_06210</name>
</gene>
<dbReference type="PIRSF" id="PIRSF006113">
    <property type="entry name" value="PTP_synth"/>
    <property type="match status" value="1"/>
</dbReference>
<dbReference type="RefSeq" id="WP_115829793.1">
    <property type="nucleotide sequence ID" value="NZ_QNUL01000003.1"/>
</dbReference>
<organism evidence="11 12">
    <name type="scientific">Dyadobacter luteus</name>
    <dbReference type="NCBI Taxonomy" id="2259619"/>
    <lineage>
        <taxon>Bacteria</taxon>
        <taxon>Pseudomonadati</taxon>
        <taxon>Bacteroidota</taxon>
        <taxon>Cytophagia</taxon>
        <taxon>Cytophagales</taxon>
        <taxon>Spirosomataceae</taxon>
        <taxon>Dyadobacter</taxon>
    </lineage>
</organism>
<dbReference type="Pfam" id="PF01242">
    <property type="entry name" value="PTPS"/>
    <property type="match status" value="1"/>
</dbReference>
<reference evidence="11 12" key="1">
    <citation type="submission" date="2018-07" db="EMBL/GenBank/DDBJ databases">
        <title>Dyadobacter roseus sp. nov., isolated from rose rhizosphere soil.</title>
        <authorList>
            <person name="Chen L."/>
        </authorList>
    </citation>
    <scope>NUCLEOTIDE SEQUENCE [LARGE SCALE GENOMIC DNA]</scope>
    <source>
        <strain evidence="11 12">RS19</strain>
    </source>
</reference>
<feature type="active site" description="Proton acceptor" evidence="9">
    <location>
        <position position="34"/>
    </location>
</feature>
<dbReference type="AlphaFoldDB" id="A0A3D8YFD7"/>
<evidence type="ECO:0000256" key="8">
    <source>
        <dbReference type="PIRNR" id="PIRNR006113"/>
    </source>
</evidence>
<dbReference type="EC" id="4.-.-.-" evidence="8"/>
<dbReference type="EMBL" id="QNUL01000003">
    <property type="protein sequence ID" value="REA63205.1"/>
    <property type="molecule type" value="Genomic_DNA"/>
</dbReference>
<comment type="caution">
    <text evidence="11">The sequence shown here is derived from an EMBL/GenBank/DDBJ whole genome shotgun (WGS) entry which is preliminary data.</text>
</comment>
<evidence type="ECO:0000256" key="1">
    <source>
        <dbReference type="ARBA" id="ARBA00005061"/>
    </source>
</evidence>
<dbReference type="PANTHER" id="PTHR12589:SF7">
    <property type="entry name" value="6-PYRUVOYL TETRAHYDROBIOPTERIN SYNTHASE"/>
    <property type="match status" value="1"/>
</dbReference>
<dbReference type="SUPFAM" id="SSF55620">
    <property type="entry name" value="Tetrahydrobiopterin biosynthesis enzymes-like"/>
    <property type="match status" value="1"/>
</dbReference>
<keyword evidence="12" id="KW-1185">Reference proteome</keyword>
<feature type="active site" description="Charge relay system" evidence="9">
    <location>
        <position position="128"/>
    </location>
</feature>
<feature type="binding site" evidence="10">
    <location>
        <position position="40"/>
    </location>
    <ligand>
        <name>Zn(2+)</name>
        <dbReference type="ChEBI" id="CHEBI:29105"/>
    </ligand>
</feature>
<accession>A0A3D8YFD7</accession>